<gene>
    <name evidence="1" type="ORF">ABZ510_09700</name>
</gene>
<dbReference type="Proteomes" id="UP001550628">
    <property type="component" value="Unassembled WGS sequence"/>
</dbReference>
<reference evidence="1 2" key="1">
    <citation type="submission" date="2024-06" db="EMBL/GenBank/DDBJ databases">
        <title>The Natural Products Discovery Center: Release of the First 8490 Sequenced Strains for Exploring Actinobacteria Biosynthetic Diversity.</title>
        <authorList>
            <person name="Kalkreuter E."/>
            <person name="Kautsar S.A."/>
            <person name="Yang D."/>
            <person name="Bader C.D."/>
            <person name="Teijaro C.N."/>
            <person name="Fluegel L."/>
            <person name="Davis C.M."/>
            <person name="Simpson J.R."/>
            <person name="Lauterbach L."/>
            <person name="Steele A.D."/>
            <person name="Gui C."/>
            <person name="Meng S."/>
            <person name="Li G."/>
            <person name="Viehrig K."/>
            <person name="Ye F."/>
            <person name="Su P."/>
            <person name="Kiefer A.F."/>
            <person name="Nichols A."/>
            <person name="Cepeda A.J."/>
            <person name="Yan W."/>
            <person name="Fan B."/>
            <person name="Jiang Y."/>
            <person name="Adhikari A."/>
            <person name="Zheng C.-J."/>
            <person name="Schuster L."/>
            <person name="Cowan T.M."/>
            <person name="Smanski M.J."/>
            <person name="Chevrette M.G."/>
            <person name="De Carvalho L.P.S."/>
            <person name="Shen B."/>
        </authorList>
    </citation>
    <scope>NUCLEOTIDE SEQUENCE [LARGE SCALE GENOMIC DNA]</scope>
    <source>
        <strain evidence="1 2">NPDC019708</strain>
    </source>
</reference>
<keyword evidence="2" id="KW-1185">Reference proteome</keyword>
<evidence type="ECO:0000313" key="2">
    <source>
        <dbReference type="Proteomes" id="UP001550628"/>
    </source>
</evidence>
<accession>A0ABV2WML6</accession>
<comment type="caution">
    <text evidence="1">The sequence shown here is derived from an EMBL/GenBank/DDBJ whole genome shotgun (WGS) entry which is preliminary data.</text>
</comment>
<sequence length="519" mass="54900">MDAFLKDGHPLLGSLPGPLALAGRDGVIWAAGGGRGESALSRFDAEGWRRWPVDANGLRAVYPLDDGTVVLAGEHGYLAIADGARIRRVATPCEGCLYALTGVGELIWVTGDDGFVATLDPRTSELRIHTRFTSDSVVGVAAAPGGELVFVTGSRLLRRASDGAVNALFSGRAPLTDAAFAPDGRLAVAGDAGQLYLAAPGRSPEPCDAPALDLERLSYDARRDAFLVTGEGGFVGVLGRDGILNTLPAAVPAYRLTGILPWRDGHLYAGWIQQGPPYRLRGALYFDGAGEAAPSTVYRAPRQDFGPPRVRTVGRGERPPLAVDAWESIPLDEAERRMPEVAWPDCPLDTVRFYDGDVRVPDTAALLDDAEESGYAVAIRGDLIVDGLLDATAGGEGYGSLLVVQGDVWAHAAMFRYGIAASIGGSLEVATVVMCDHGDDGGTLWAAAIRAQVLAYSLYFPKPDGEIDAFCIGDVYGDTSFPPTRADEVFVAGVLENGVLDERVAAAWLREGRPILRAE</sequence>
<dbReference type="Gene3D" id="2.130.10.10">
    <property type="entry name" value="YVTN repeat-like/Quinoprotein amine dehydrogenase"/>
    <property type="match status" value="1"/>
</dbReference>
<name>A0ABV2WML6_9NOCA</name>
<organism evidence="1 2">
    <name type="scientific">Nocardia rhamnosiphila</name>
    <dbReference type="NCBI Taxonomy" id="426716"/>
    <lineage>
        <taxon>Bacteria</taxon>
        <taxon>Bacillati</taxon>
        <taxon>Actinomycetota</taxon>
        <taxon>Actinomycetes</taxon>
        <taxon>Mycobacteriales</taxon>
        <taxon>Nocardiaceae</taxon>
        <taxon>Nocardia</taxon>
    </lineage>
</organism>
<dbReference type="SUPFAM" id="SSF50998">
    <property type="entry name" value="Quinoprotein alcohol dehydrogenase-like"/>
    <property type="match status" value="1"/>
</dbReference>
<dbReference type="RefSeq" id="WP_356956764.1">
    <property type="nucleotide sequence ID" value="NZ_JBEYBD010000007.1"/>
</dbReference>
<dbReference type="InterPro" id="IPR015943">
    <property type="entry name" value="WD40/YVTN_repeat-like_dom_sf"/>
</dbReference>
<protein>
    <submittedName>
        <fullName evidence="1">Uncharacterized protein</fullName>
    </submittedName>
</protein>
<proteinExistence type="predicted"/>
<dbReference type="EMBL" id="JBEYBF010000005">
    <property type="protein sequence ID" value="MEU1952126.1"/>
    <property type="molecule type" value="Genomic_DNA"/>
</dbReference>
<evidence type="ECO:0000313" key="1">
    <source>
        <dbReference type="EMBL" id="MEU1952126.1"/>
    </source>
</evidence>
<dbReference type="InterPro" id="IPR011047">
    <property type="entry name" value="Quinoprotein_ADH-like_sf"/>
</dbReference>